<comment type="caution">
    <text evidence="1">The sequence shown here is derived from an EMBL/GenBank/DDBJ whole genome shotgun (WGS) entry which is preliminary data.</text>
</comment>
<gene>
    <name evidence="1" type="ORF">CLV94_3373</name>
</gene>
<dbReference type="Pfam" id="PF01257">
    <property type="entry name" value="2Fe-2S_thioredx"/>
    <property type="match status" value="1"/>
</dbReference>
<dbReference type="OrthoDB" id="99480at2"/>
<sequence length="85" mass="10086">MKKKNEEKIIFFCNGKKCGKYNKEPKDYLKKKIAEFGLEDKVCISKMDCQGMCKKAPVVYIEPKDIWKKEVTEKKAKKIFEKYLL</sequence>
<proteinExistence type="predicted"/>
<keyword evidence="2" id="KW-1185">Reference proteome</keyword>
<evidence type="ECO:0000313" key="1">
    <source>
        <dbReference type="EMBL" id="RKS17486.1"/>
    </source>
</evidence>
<organism evidence="1 2">
    <name type="scientific">Flavobacterium endophyticum</name>
    <dbReference type="NCBI Taxonomy" id="1540163"/>
    <lineage>
        <taxon>Bacteria</taxon>
        <taxon>Pseudomonadati</taxon>
        <taxon>Bacteroidota</taxon>
        <taxon>Flavobacteriia</taxon>
        <taxon>Flavobacteriales</taxon>
        <taxon>Flavobacteriaceae</taxon>
        <taxon>Flavobacterium</taxon>
    </lineage>
</organism>
<dbReference type="RefSeq" id="WP_121377644.1">
    <property type="nucleotide sequence ID" value="NZ_RBLC01000008.1"/>
</dbReference>
<accession>A0A495LUT8</accession>
<dbReference type="CDD" id="cd02980">
    <property type="entry name" value="TRX_Fd_family"/>
    <property type="match status" value="1"/>
</dbReference>
<protein>
    <submittedName>
        <fullName evidence="1">(2Fe-2S) ferredoxin</fullName>
    </submittedName>
</protein>
<evidence type="ECO:0000313" key="2">
    <source>
        <dbReference type="Proteomes" id="UP000277579"/>
    </source>
</evidence>
<reference evidence="1 2" key="1">
    <citation type="submission" date="2018-10" db="EMBL/GenBank/DDBJ databases">
        <title>Genomic Encyclopedia of Archaeal and Bacterial Type Strains, Phase II (KMG-II): from individual species to whole genera.</title>
        <authorList>
            <person name="Goeker M."/>
        </authorList>
    </citation>
    <scope>NUCLEOTIDE SEQUENCE [LARGE SCALE GENOMIC DNA]</scope>
    <source>
        <strain evidence="1 2">DSM 29537</strain>
    </source>
</reference>
<name>A0A495LUT8_9FLAO</name>
<dbReference type="InterPro" id="IPR036249">
    <property type="entry name" value="Thioredoxin-like_sf"/>
</dbReference>
<dbReference type="EMBL" id="RBLC01000008">
    <property type="protein sequence ID" value="RKS17486.1"/>
    <property type="molecule type" value="Genomic_DNA"/>
</dbReference>
<dbReference type="Proteomes" id="UP000277579">
    <property type="component" value="Unassembled WGS sequence"/>
</dbReference>
<dbReference type="Gene3D" id="3.40.30.10">
    <property type="entry name" value="Glutaredoxin"/>
    <property type="match status" value="1"/>
</dbReference>
<dbReference type="AlphaFoldDB" id="A0A495LUT8"/>
<dbReference type="SUPFAM" id="SSF52833">
    <property type="entry name" value="Thioredoxin-like"/>
    <property type="match status" value="1"/>
</dbReference>